<dbReference type="PANTHER" id="PTHR43289">
    <property type="entry name" value="MITOGEN-ACTIVATED PROTEIN KINASE KINASE KINASE 20-RELATED"/>
    <property type="match status" value="1"/>
</dbReference>
<evidence type="ECO:0000256" key="9">
    <source>
        <dbReference type="SAM" id="Phobius"/>
    </source>
</evidence>
<keyword evidence="3" id="KW-0808">Transferase</keyword>
<dbReference type="SMART" id="SM00220">
    <property type="entry name" value="S_TKc"/>
    <property type="match status" value="1"/>
</dbReference>
<dbReference type="EC" id="2.7.11.1" evidence="1"/>
<evidence type="ECO:0000313" key="11">
    <source>
        <dbReference type="EMBL" id="AHH16682.1"/>
    </source>
</evidence>
<dbReference type="Pfam" id="PF00069">
    <property type="entry name" value="Pkinase"/>
    <property type="match status" value="1"/>
</dbReference>
<feature type="domain" description="Protein kinase" evidence="10">
    <location>
        <begin position="6"/>
        <end position="272"/>
    </location>
</feature>
<dbReference type="PANTHER" id="PTHR43289:SF6">
    <property type="entry name" value="SERINE_THREONINE-PROTEIN KINASE NEKL-3"/>
    <property type="match status" value="1"/>
</dbReference>
<dbReference type="eggNOG" id="COG0515">
    <property type="taxonomic scope" value="Bacteria"/>
</dbReference>
<gene>
    <name evidence="11" type="ORF">NONO_c18820</name>
</gene>
<dbReference type="Proteomes" id="UP000019150">
    <property type="component" value="Chromosome"/>
</dbReference>
<dbReference type="PROSITE" id="PS50011">
    <property type="entry name" value="PROTEIN_KINASE_DOM"/>
    <property type="match status" value="1"/>
</dbReference>
<evidence type="ECO:0000256" key="2">
    <source>
        <dbReference type="ARBA" id="ARBA00022527"/>
    </source>
</evidence>
<keyword evidence="6" id="KW-0067">ATP-binding</keyword>
<dbReference type="GO" id="GO:0005524">
    <property type="term" value="F:ATP binding"/>
    <property type="evidence" value="ECO:0007669"/>
    <property type="project" value="UniProtKB-KW"/>
</dbReference>
<dbReference type="FunFam" id="3.30.200.20:FF:000035">
    <property type="entry name" value="Serine/threonine protein kinase Stk1"/>
    <property type="match status" value="1"/>
</dbReference>
<keyword evidence="12" id="KW-1185">Reference proteome</keyword>
<keyword evidence="9" id="KW-0812">Transmembrane</keyword>
<evidence type="ECO:0000256" key="3">
    <source>
        <dbReference type="ARBA" id="ARBA00022679"/>
    </source>
</evidence>
<organism evidence="11 12">
    <name type="scientific">Nocardia nova SH22a</name>
    <dbReference type="NCBI Taxonomy" id="1415166"/>
    <lineage>
        <taxon>Bacteria</taxon>
        <taxon>Bacillati</taxon>
        <taxon>Actinomycetota</taxon>
        <taxon>Actinomycetes</taxon>
        <taxon>Mycobacteriales</taxon>
        <taxon>Nocardiaceae</taxon>
        <taxon>Nocardia</taxon>
    </lineage>
</organism>
<accession>W5TBS2</accession>
<evidence type="ECO:0000256" key="1">
    <source>
        <dbReference type="ARBA" id="ARBA00012513"/>
    </source>
</evidence>
<dbReference type="KEGG" id="nno:NONO_c18820"/>
<evidence type="ECO:0000256" key="6">
    <source>
        <dbReference type="ARBA" id="ARBA00022840"/>
    </source>
</evidence>
<dbReference type="Gene3D" id="1.10.510.10">
    <property type="entry name" value="Transferase(Phosphotransferase) domain 1"/>
    <property type="match status" value="1"/>
</dbReference>
<evidence type="ECO:0000256" key="8">
    <source>
        <dbReference type="ARBA" id="ARBA00048679"/>
    </source>
</evidence>
<evidence type="ECO:0000256" key="4">
    <source>
        <dbReference type="ARBA" id="ARBA00022741"/>
    </source>
</evidence>
<dbReference type="OrthoDB" id="9762169at2"/>
<dbReference type="PROSITE" id="PS00108">
    <property type="entry name" value="PROTEIN_KINASE_ST"/>
    <property type="match status" value="1"/>
</dbReference>
<keyword evidence="9" id="KW-0472">Membrane</keyword>
<keyword evidence="9" id="KW-1133">Transmembrane helix</keyword>
<dbReference type="HOGENOM" id="CLU_000288_63_44_11"/>
<name>W5TBS2_9NOCA</name>
<keyword evidence="5 11" id="KW-0418">Kinase</keyword>
<evidence type="ECO:0000259" key="10">
    <source>
        <dbReference type="PROSITE" id="PS50011"/>
    </source>
</evidence>
<evidence type="ECO:0000256" key="7">
    <source>
        <dbReference type="ARBA" id="ARBA00047899"/>
    </source>
</evidence>
<dbReference type="PATRIC" id="fig|1415166.3.peg.1906"/>
<dbReference type="Gene3D" id="3.30.200.20">
    <property type="entry name" value="Phosphorylase Kinase, domain 1"/>
    <property type="match status" value="1"/>
</dbReference>
<dbReference type="STRING" id="1415166.NONO_c18820"/>
<sequence length="483" mass="51957">MILAGYRIERALGTGGMGTVYLAQHPRLPRKDAVKVLSRAHTGDEEFEARFLREAEIAARLHHPNLVAVRDRGEDDGRLWIAMQYVEGVDLAELMRRDLSSLTVDRAVRILTEAAAGLDELHRAGLLHRDVKPANILIEERPGGPDRVLVTDFGIARPADDSTTLAGPGGLSATLAYVAPEQIAGGPVDRRADVYALGCTLFQMLTGSVPFPRDDPGAVMYAHLNDPPPRPSQRTTGLPPALDAVVARAMAKRPGDRYDSCGELAAAARAALAGDVRRRRPRVLLIAAAVVIAVAVGVTIDRLAATPPRALPSDQPVTGTIEPAAWGAYAPIAEAFPDLLPPIPYGTGYQELTGCMPMTDKGVAVPLDTRVQVAHLLCVGNLDPVHSVEMTCNMDRSPIGPTRSVARVEGDERWTRDSGTGHLFWGTQDFTPGGADARLDGRGQGVIDVTFDSPRRNFCVLRVYGDVATGAQMRERWWPGAPL</sequence>
<keyword evidence="4" id="KW-0547">Nucleotide-binding</keyword>
<feature type="transmembrane region" description="Helical" evidence="9">
    <location>
        <begin position="283"/>
        <end position="300"/>
    </location>
</feature>
<dbReference type="InterPro" id="IPR008271">
    <property type="entry name" value="Ser/Thr_kinase_AS"/>
</dbReference>
<keyword evidence="2 11" id="KW-0723">Serine/threonine-protein kinase</keyword>
<protein>
    <recommendedName>
        <fullName evidence="1">non-specific serine/threonine protein kinase</fullName>
        <ecNumber evidence="1">2.7.11.1</ecNumber>
    </recommendedName>
</protein>
<evidence type="ECO:0000256" key="5">
    <source>
        <dbReference type="ARBA" id="ARBA00022777"/>
    </source>
</evidence>
<evidence type="ECO:0000313" key="12">
    <source>
        <dbReference type="Proteomes" id="UP000019150"/>
    </source>
</evidence>
<proteinExistence type="predicted"/>
<dbReference type="InterPro" id="IPR000719">
    <property type="entry name" value="Prot_kinase_dom"/>
</dbReference>
<comment type="catalytic activity">
    <reaction evidence="8">
        <text>L-seryl-[protein] + ATP = O-phospho-L-seryl-[protein] + ADP + H(+)</text>
        <dbReference type="Rhea" id="RHEA:17989"/>
        <dbReference type="Rhea" id="RHEA-COMP:9863"/>
        <dbReference type="Rhea" id="RHEA-COMP:11604"/>
        <dbReference type="ChEBI" id="CHEBI:15378"/>
        <dbReference type="ChEBI" id="CHEBI:29999"/>
        <dbReference type="ChEBI" id="CHEBI:30616"/>
        <dbReference type="ChEBI" id="CHEBI:83421"/>
        <dbReference type="ChEBI" id="CHEBI:456216"/>
        <dbReference type="EC" id="2.7.11.1"/>
    </reaction>
</comment>
<reference evidence="11 12" key="1">
    <citation type="journal article" date="2014" name="Appl. Environ. Microbiol.">
        <title>Insights into the Microbial Degradation of Rubber and Gutta-Percha by Analysis of the Complete Genome of Nocardia nova SH22a.</title>
        <authorList>
            <person name="Luo Q."/>
            <person name="Hiessl S."/>
            <person name="Poehlein A."/>
            <person name="Daniel R."/>
            <person name="Steinbuchel A."/>
        </authorList>
    </citation>
    <scope>NUCLEOTIDE SEQUENCE [LARGE SCALE GENOMIC DNA]</scope>
    <source>
        <strain evidence="11">SH22a</strain>
    </source>
</reference>
<dbReference type="CDD" id="cd14014">
    <property type="entry name" value="STKc_PknB_like"/>
    <property type="match status" value="1"/>
</dbReference>
<dbReference type="AlphaFoldDB" id="W5TBS2"/>
<dbReference type="SUPFAM" id="SSF56112">
    <property type="entry name" value="Protein kinase-like (PK-like)"/>
    <property type="match status" value="1"/>
</dbReference>
<comment type="catalytic activity">
    <reaction evidence="7">
        <text>L-threonyl-[protein] + ATP = O-phospho-L-threonyl-[protein] + ADP + H(+)</text>
        <dbReference type="Rhea" id="RHEA:46608"/>
        <dbReference type="Rhea" id="RHEA-COMP:11060"/>
        <dbReference type="Rhea" id="RHEA-COMP:11605"/>
        <dbReference type="ChEBI" id="CHEBI:15378"/>
        <dbReference type="ChEBI" id="CHEBI:30013"/>
        <dbReference type="ChEBI" id="CHEBI:30616"/>
        <dbReference type="ChEBI" id="CHEBI:61977"/>
        <dbReference type="ChEBI" id="CHEBI:456216"/>
        <dbReference type="EC" id="2.7.11.1"/>
    </reaction>
</comment>
<dbReference type="EMBL" id="CP006850">
    <property type="protein sequence ID" value="AHH16682.1"/>
    <property type="molecule type" value="Genomic_DNA"/>
</dbReference>
<dbReference type="InterPro" id="IPR011009">
    <property type="entry name" value="Kinase-like_dom_sf"/>
</dbReference>
<dbReference type="GO" id="GO:0004674">
    <property type="term" value="F:protein serine/threonine kinase activity"/>
    <property type="evidence" value="ECO:0007669"/>
    <property type="project" value="UniProtKB-KW"/>
</dbReference>